<reference evidence="2" key="2">
    <citation type="submission" date="2013-04" db="UniProtKB">
        <authorList>
            <consortium name="EnsemblPlants"/>
        </authorList>
    </citation>
    <scope>IDENTIFICATION</scope>
</reference>
<dbReference type="EnsemblPlants" id="OB04G34450.1">
    <property type="protein sequence ID" value="OB04G34450.1"/>
    <property type="gene ID" value="OB04G34450"/>
</dbReference>
<keyword evidence="3" id="KW-1185">Reference proteome</keyword>
<evidence type="ECO:0000313" key="3">
    <source>
        <dbReference type="Proteomes" id="UP000006038"/>
    </source>
</evidence>
<feature type="compositionally biased region" description="Polar residues" evidence="1">
    <location>
        <begin position="1"/>
        <end position="12"/>
    </location>
</feature>
<name>J3M220_ORYBR</name>
<protein>
    <submittedName>
        <fullName evidence="2">Uncharacterized protein</fullName>
    </submittedName>
</protein>
<dbReference type="AlphaFoldDB" id="J3M220"/>
<dbReference type="HOGENOM" id="CLU_2531093_0_0_1"/>
<accession>J3M220</accession>
<organism evidence="2">
    <name type="scientific">Oryza brachyantha</name>
    <name type="common">malo sina</name>
    <dbReference type="NCBI Taxonomy" id="4533"/>
    <lineage>
        <taxon>Eukaryota</taxon>
        <taxon>Viridiplantae</taxon>
        <taxon>Streptophyta</taxon>
        <taxon>Embryophyta</taxon>
        <taxon>Tracheophyta</taxon>
        <taxon>Spermatophyta</taxon>
        <taxon>Magnoliopsida</taxon>
        <taxon>Liliopsida</taxon>
        <taxon>Poales</taxon>
        <taxon>Poaceae</taxon>
        <taxon>BOP clade</taxon>
        <taxon>Oryzoideae</taxon>
        <taxon>Oryzeae</taxon>
        <taxon>Oryzinae</taxon>
        <taxon>Oryza</taxon>
    </lineage>
</organism>
<evidence type="ECO:0000313" key="2">
    <source>
        <dbReference type="EnsemblPlants" id="OB04G34450.1"/>
    </source>
</evidence>
<sequence length="84" mass="8844">MRPPQQISSRTPPATAVRRILPPKPIPSALAQPFGGARLASRKPAPRDRGGGGGLAPTNRESGTPGRYAYATPSTIEMRSVVKL</sequence>
<feature type="region of interest" description="Disordered" evidence="1">
    <location>
        <begin position="1"/>
        <end position="71"/>
    </location>
</feature>
<evidence type="ECO:0000256" key="1">
    <source>
        <dbReference type="SAM" id="MobiDB-lite"/>
    </source>
</evidence>
<dbReference type="Proteomes" id="UP000006038">
    <property type="component" value="Chromosome 4"/>
</dbReference>
<reference evidence="2" key="1">
    <citation type="journal article" date="2013" name="Nat. Commun.">
        <title>Whole-genome sequencing of Oryza brachyantha reveals mechanisms underlying Oryza genome evolution.</title>
        <authorList>
            <person name="Chen J."/>
            <person name="Huang Q."/>
            <person name="Gao D."/>
            <person name="Wang J."/>
            <person name="Lang Y."/>
            <person name="Liu T."/>
            <person name="Li B."/>
            <person name="Bai Z."/>
            <person name="Luis Goicoechea J."/>
            <person name="Liang C."/>
            <person name="Chen C."/>
            <person name="Zhang W."/>
            <person name="Sun S."/>
            <person name="Liao Y."/>
            <person name="Zhang X."/>
            <person name="Yang L."/>
            <person name="Song C."/>
            <person name="Wang M."/>
            <person name="Shi J."/>
            <person name="Liu G."/>
            <person name="Liu J."/>
            <person name="Zhou H."/>
            <person name="Zhou W."/>
            <person name="Yu Q."/>
            <person name="An N."/>
            <person name="Chen Y."/>
            <person name="Cai Q."/>
            <person name="Wang B."/>
            <person name="Liu B."/>
            <person name="Min J."/>
            <person name="Huang Y."/>
            <person name="Wu H."/>
            <person name="Li Z."/>
            <person name="Zhang Y."/>
            <person name="Yin Y."/>
            <person name="Song W."/>
            <person name="Jiang J."/>
            <person name="Jackson S.A."/>
            <person name="Wing R.A."/>
            <person name="Wang J."/>
            <person name="Chen M."/>
        </authorList>
    </citation>
    <scope>NUCLEOTIDE SEQUENCE [LARGE SCALE GENOMIC DNA]</scope>
    <source>
        <strain evidence="2">cv. IRGC 101232</strain>
    </source>
</reference>
<proteinExistence type="predicted"/>
<dbReference type="Gramene" id="OB04G34450.1">
    <property type="protein sequence ID" value="OB04G34450.1"/>
    <property type="gene ID" value="OB04G34450"/>
</dbReference>